<keyword evidence="2" id="KW-1185">Reference proteome</keyword>
<dbReference type="AlphaFoldDB" id="A0A4C2A5U8"/>
<gene>
    <name evidence="1" type="ORF">EVAR_71031_1</name>
</gene>
<evidence type="ECO:0000313" key="2">
    <source>
        <dbReference type="Proteomes" id="UP000299102"/>
    </source>
</evidence>
<proteinExistence type="predicted"/>
<name>A0A4C2A5U8_EUMVA</name>
<protein>
    <submittedName>
        <fullName evidence="1">Uncharacterized protein</fullName>
    </submittedName>
</protein>
<accession>A0A4C2A5U8</accession>
<dbReference type="Proteomes" id="UP000299102">
    <property type="component" value="Unassembled WGS sequence"/>
</dbReference>
<sequence>MKLDCDTKVLSLAASSDVDKEDLAALRRNPAAHQKVKEIQEKLICFIILRNVSLPFLNHAGAAQQGWPPPIAARIERVQRADASLTAAAIALPCARVGRDSVNSVNSVARQIVQQLIPCVVR</sequence>
<evidence type="ECO:0000313" key="1">
    <source>
        <dbReference type="EMBL" id="GBP94564.1"/>
    </source>
</evidence>
<reference evidence="1 2" key="1">
    <citation type="journal article" date="2019" name="Commun. Biol.">
        <title>The bagworm genome reveals a unique fibroin gene that provides high tensile strength.</title>
        <authorList>
            <person name="Kono N."/>
            <person name="Nakamura H."/>
            <person name="Ohtoshi R."/>
            <person name="Tomita M."/>
            <person name="Numata K."/>
            <person name="Arakawa K."/>
        </authorList>
    </citation>
    <scope>NUCLEOTIDE SEQUENCE [LARGE SCALE GENOMIC DNA]</scope>
</reference>
<comment type="caution">
    <text evidence="1">The sequence shown here is derived from an EMBL/GenBank/DDBJ whole genome shotgun (WGS) entry which is preliminary data.</text>
</comment>
<organism evidence="1 2">
    <name type="scientific">Eumeta variegata</name>
    <name type="common">Bagworm moth</name>
    <name type="synonym">Eumeta japonica</name>
    <dbReference type="NCBI Taxonomy" id="151549"/>
    <lineage>
        <taxon>Eukaryota</taxon>
        <taxon>Metazoa</taxon>
        <taxon>Ecdysozoa</taxon>
        <taxon>Arthropoda</taxon>
        <taxon>Hexapoda</taxon>
        <taxon>Insecta</taxon>
        <taxon>Pterygota</taxon>
        <taxon>Neoptera</taxon>
        <taxon>Endopterygota</taxon>
        <taxon>Lepidoptera</taxon>
        <taxon>Glossata</taxon>
        <taxon>Ditrysia</taxon>
        <taxon>Tineoidea</taxon>
        <taxon>Psychidae</taxon>
        <taxon>Oiketicinae</taxon>
        <taxon>Eumeta</taxon>
    </lineage>
</organism>
<dbReference type="EMBL" id="BGZK01002521">
    <property type="protein sequence ID" value="GBP94564.1"/>
    <property type="molecule type" value="Genomic_DNA"/>
</dbReference>